<accession>A0A3E4ME16</accession>
<gene>
    <name evidence="1" type="ORF">FSA05_24425</name>
</gene>
<reference evidence="1 2" key="1">
    <citation type="submission" date="2019-07" db="EMBL/GenBank/DDBJ databases">
        <title>Genome sequencing of Parabacteroides distasonis iSURF_7.</title>
        <authorList>
            <person name="Degefu H.N."/>
            <person name="Ruoff K.L."/>
            <person name="Price C.E."/>
            <person name="Valls R.A."/>
            <person name="O'Toole G.A."/>
        </authorList>
    </citation>
    <scope>NUCLEOTIDE SEQUENCE [LARGE SCALE GENOMIC DNA]</scope>
    <source>
        <strain evidence="1 2">CFPLTA003_1B</strain>
    </source>
</reference>
<name>A0A3E4ME16_PARDI</name>
<evidence type="ECO:0000313" key="1">
    <source>
        <dbReference type="EMBL" id="TWV56290.1"/>
    </source>
</evidence>
<organism evidence="1 2">
    <name type="scientific">Parabacteroides distasonis</name>
    <dbReference type="NCBI Taxonomy" id="823"/>
    <lineage>
        <taxon>Bacteria</taxon>
        <taxon>Pseudomonadati</taxon>
        <taxon>Bacteroidota</taxon>
        <taxon>Bacteroidia</taxon>
        <taxon>Bacteroidales</taxon>
        <taxon>Tannerellaceae</taxon>
        <taxon>Parabacteroides</taxon>
    </lineage>
</organism>
<dbReference type="EMBL" id="VOHW01000047">
    <property type="protein sequence ID" value="TWV56290.1"/>
    <property type="molecule type" value="Genomic_DNA"/>
</dbReference>
<dbReference type="Proteomes" id="UP000315827">
    <property type="component" value="Unassembled WGS sequence"/>
</dbReference>
<protein>
    <submittedName>
        <fullName evidence="1">Uncharacterized protein</fullName>
    </submittedName>
</protein>
<sequence length="99" mass="11185">MLMSVCPQSSRGQPTAYLLVRACQQPLARYTLRCLSDSSLSLTIPLSQAPRAEWCYQPLISPHGSIFSFWKGYLVGTAPYKRITPNARVRRLLQTELEV</sequence>
<comment type="caution">
    <text evidence="1">The sequence shown here is derived from an EMBL/GenBank/DDBJ whole genome shotgun (WGS) entry which is preliminary data.</text>
</comment>
<dbReference type="AlphaFoldDB" id="A0A3E4ME16"/>
<proteinExistence type="predicted"/>
<evidence type="ECO:0000313" key="2">
    <source>
        <dbReference type="Proteomes" id="UP000315827"/>
    </source>
</evidence>